<dbReference type="SUPFAM" id="SSF56784">
    <property type="entry name" value="HAD-like"/>
    <property type="match status" value="1"/>
</dbReference>
<evidence type="ECO:0008006" key="4">
    <source>
        <dbReference type="Google" id="ProtNLM"/>
    </source>
</evidence>
<dbReference type="PANTHER" id="PTHR43316:SF4">
    <property type="entry name" value="ACID DEHALOGENASE, PUTATIVE (AFU_ORTHOLOGUE AFUA_8G05870)-RELATED"/>
    <property type="match status" value="1"/>
</dbReference>
<dbReference type="Gene3D" id="3.40.50.1000">
    <property type="entry name" value="HAD superfamily/HAD-like"/>
    <property type="match status" value="1"/>
</dbReference>
<dbReference type="PANTHER" id="PTHR43316">
    <property type="entry name" value="HYDROLASE, HALOACID DELAHOGENASE-RELATED"/>
    <property type="match status" value="1"/>
</dbReference>
<dbReference type="InterPro" id="IPR036412">
    <property type="entry name" value="HAD-like_sf"/>
</dbReference>
<dbReference type="InterPro" id="IPR051540">
    <property type="entry name" value="S-2-haloacid_dehalogenase"/>
</dbReference>
<protein>
    <recommendedName>
        <fullName evidence="4">Haloacid dehalogenase, type II</fullName>
    </recommendedName>
</protein>
<dbReference type="GO" id="GO:0016787">
    <property type="term" value="F:hydrolase activity"/>
    <property type="evidence" value="ECO:0007669"/>
    <property type="project" value="UniProtKB-KW"/>
</dbReference>
<dbReference type="EMBL" id="MVBO01000222">
    <property type="protein sequence ID" value="OZJ01885.1"/>
    <property type="molecule type" value="Genomic_DNA"/>
</dbReference>
<dbReference type="SFLD" id="SFLDG01129">
    <property type="entry name" value="C1.5:_HAD__Beta-PGM__Phosphata"/>
    <property type="match status" value="1"/>
</dbReference>
<accession>A0A261XU38</accession>
<dbReference type="Gene3D" id="1.10.150.240">
    <property type="entry name" value="Putative phosphatase, domain 2"/>
    <property type="match status" value="1"/>
</dbReference>
<comment type="caution">
    <text evidence="2">The sequence shown here is derived from an EMBL/GenBank/DDBJ whole genome shotgun (WGS) entry which is preliminary data.</text>
</comment>
<reference evidence="2 3" key="1">
    <citation type="journal article" date="2017" name="Mycologia">
        <title>Bifiguratus adelaidae, gen. et sp. nov., a new member of Mucoromycotina in endophytic and soil-dwelling habitats.</title>
        <authorList>
            <person name="Torres-Cruz T.J."/>
            <person name="Billingsley Tobias T.L."/>
            <person name="Almatruk M."/>
            <person name="Hesse C."/>
            <person name="Kuske C.R."/>
            <person name="Desiro A."/>
            <person name="Benucci G.M."/>
            <person name="Bonito G."/>
            <person name="Stajich J.E."/>
            <person name="Dunlap C."/>
            <person name="Arnold A.E."/>
            <person name="Porras-Alfaro A."/>
        </authorList>
    </citation>
    <scope>NUCLEOTIDE SEQUENCE [LARGE SCALE GENOMIC DNA]</scope>
    <source>
        <strain evidence="2 3">AZ0501</strain>
    </source>
</reference>
<evidence type="ECO:0000313" key="2">
    <source>
        <dbReference type="EMBL" id="OZJ01885.1"/>
    </source>
</evidence>
<name>A0A261XU38_9FUNG</name>
<dbReference type="Pfam" id="PF00702">
    <property type="entry name" value="Hydrolase"/>
    <property type="match status" value="1"/>
</dbReference>
<gene>
    <name evidence="2" type="ORF">BZG36_05014</name>
</gene>
<dbReference type="SFLD" id="SFLDS00003">
    <property type="entry name" value="Haloacid_Dehalogenase"/>
    <property type="match status" value="1"/>
</dbReference>
<dbReference type="OrthoDB" id="2363873at2759"/>
<evidence type="ECO:0000256" key="1">
    <source>
        <dbReference type="ARBA" id="ARBA00022801"/>
    </source>
</evidence>
<keyword evidence="3" id="KW-1185">Reference proteome</keyword>
<keyword evidence="1" id="KW-0378">Hydrolase</keyword>
<proteinExistence type="predicted"/>
<dbReference type="InterPro" id="IPR023214">
    <property type="entry name" value="HAD_sf"/>
</dbReference>
<sequence>MAIAAFDFLGTLYTFDAVRHALVTQFPATTDLVFWLWLWSGLRDYFGTSHNGPYKPLITILKASLPRTLLVAGLKESEITSERLEAVMSTFGQLTPLQGALEALTRLKEAGWNCWVVTNGSMAATQKLLKDKGLDEIFREGTEMAWNIQACDDLEISKPHPRVYSEFMRACVHRYNKIENFYFVATHAWDLAAAHNAGMGTVFLTGEEKI</sequence>
<dbReference type="AlphaFoldDB" id="A0A261XU38"/>
<organism evidence="2 3">
    <name type="scientific">Bifiguratus adelaidae</name>
    <dbReference type="NCBI Taxonomy" id="1938954"/>
    <lineage>
        <taxon>Eukaryota</taxon>
        <taxon>Fungi</taxon>
        <taxon>Fungi incertae sedis</taxon>
        <taxon>Mucoromycota</taxon>
        <taxon>Mucoromycotina</taxon>
        <taxon>Endogonomycetes</taxon>
        <taxon>Endogonales</taxon>
        <taxon>Endogonales incertae sedis</taxon>
        <taxon>Bifiguratus</taxon>
    </lineage>
</organism>
<evidence type="ECO:0000313" key="3">
    <source>
        <dbReference type="Proteomes" id="UP000242875"/>
    </source>
</evidence>
<dbReference type="Proteomes" id="UP000242875">
    <property type="component" value="Unassembled WGS sequence"/>
</dbReference>
<dbReference type="InterPro" id="IPR023198">
    <property type="entry name" value="PGP-like_dom2"/>
</dbReference>